<evidence type="ECO:0000313" key="4">
    <source>
        <dbReference type="EMBL" id="SDW18464.1"/>
    </source>
</evidence>
<dbReference type="EMBL" id="FNNG01000001">
    <property type="protein sequence ID" value="SDW18464.1"/>
    <property type="molecule type" value="Genomic_DNA"/>
</dbReference>
<comment type="similarity">
    <text evidence="2">Belongs to the 5'-nucleotidase family.</text>
</comment>
<dbReference type="InterPro" id="IPR036907">
    <property type="entry name" value="5'-Nucleotdase_C_sf"/>
</dbReference>
<dbReference type="PANTHER" id="PTHR11575:SF24">
    <property type="entry name" value="5'-NUCLEOTIDASE"/>
    <property type="match status" value="1"/>
</dbReference>
<dbReference type="Pfam" id="PF01476">
    <property type="entry name" value="LysM"/>
    <property type="match status" value="1"/>
</dbReference>
<dbReference type="Gene3D" id="3.60.21.10">
    <property type="match status" value="1"/>
</dbReference>
<keyword evidence="2" id="KW-0378">Hydrolase</keyword>
<dbReference type="InterPro" id="IPR018392">
    <property type="entry name" value="LysM"/>
</dbReference>
<dbReference type="SUPFAM" id="SSF55816">
    <property type="entry name" value="5'-nucleotidase (syn. UDP-sugar hydrolase), C-terminal domain"/>
    <property type="match status" value="1"/>
</dbReference>
<dbReference type="Gene3D" id="3.90.780.10">
    <property type="entry name" value="5'-Nucleotidase, C-terminal domain"/>
    <property type="match status" value="1"/>
</dbReference>
<dbReference type="SUPFAM" id="SSF54106">
    <property type="entry name" value="LysM domain"/>
    <property type="match status" value="1"/>
</dbReference>
<dbReference type="InterPro" id="IPR029052">
    <property type="entry name" value="Metallo-depent_PP-like"/>
</dbReference>
<evidence type="ECO:0000256" key="1">
    <source>
        <dbReference type="ARBA" id="ARBA00022729"/>
    </source>
</evidence>
<keyword evidence="1" id="KW-0732">Signal</keyword>
<keyword evidence="5" id="KW-1185">Reference proteome</keyword>
<gene>
    <name evidence="4" type="ORF">SAMN05660923_00371</name>
</gene>
<dbReference type="PROSITE" id="PS00785">
    <property type="entry name" value="5_NUCLEOTIDASE_1"/>
    <property type="match status" value="1"/>
</dbReference>
<dbReference type="RefSeq" id="WP_093750255.1">
    <property type="nucleotide sequence ID" value="NZ_FNNG01000001.1"/>
</dbReference>
<dbReference type="PROSITE" id="PS51782">
    <property type="entry name" value="LYSM"/>
    <property type="match status" value="1"/>
</dbReference>
<protein>
    <submittedName>
        <fullName evidence="4">5'-nucleotidase</fullName>
    </submittedName>
</protein>
<accession>A0A1H2RI51</accession>
<dbReference type="SUPFAM" id="SSF56300">
    <property type="entry name" value="Metallo-dependent phosphatases"/>
    <property type="match status" value="1"/>
</dbReference>
<dbReference type="GO" id="GO:0016788">
    <property type="term" value="F:hydrolase activity, acting on ester bonds"/>
    <property type="evidence" value="ECO:0007669"/>
    <property type="project" value="InterPro"/>
</dbReference>
<evidence type="ECO:0000313" key="5">
    <source>
        <dbReference type="Proteomes" id="UP000198828"/>
    </source>
</evidence>
<keyword evidence="2" id="KW-0547">Nucleotide-binding</keyword>
<dbReference type="InterPro" id="IPR036779">
    <property type="entry name" value="LysM_dom_sf"/>
</dbReference>
<dbReference type="Proteomes" id="UP000198828">
    <property type="component" value="Unassembled WGS sequence"/>
</dbReference>
<dbReference type="OrthoDB" id="7820733at2"/>
<evidence type="ECO:0000259" key="3">
    <source>
        <dbReference type="PROSITE" id="PS51782"/>
    </source>
</evidence>
<dbReference type="InterPro" id="IPR006179">
    <property type="entry name" value="5_nucleotidase/apyrase"/>
</dbReference>
<dbReference type="Gene3D" id="3.10.350.10">
    <property type="entry name" value="LysM domain"/>
    <property type="match status" value="1"/>
</dbReference>
<sequence>MFKFGNKGLLSFFLSLVLVLGLLIGPVHNLAFAEEGDVVKLTIIHTNDVHSRVVGSEDSLIGYAKLATLVKEMRKEGNVLLLDAGDTTHGLPIATISNGESIIKLMNQMGYDAMVPGNHDFNYGYDRLIELNRMADFPILAANVIREDGTRDLEEYTIIEIDGIKVGIFGLTTQETKFKSNPKNTEGININDPVAVAEEMVKKLKEEDVKLVIALAHIGMDEESNPKTTDIAKKVQGIDIIIDGHSHTMLEEGEVIGDTLIVQTGEYLKNIGVVNVELADGKISKKEAKLMTFEDALALKEDEEISNKISELEEENNQVLSVTIGQSNVDLVGEREVVRAGESNLGNLATDAMLDITGADVALTNGGGIRASIPAGQISKGNILEVFPFGNYIVVLELTGEDIIKALEHGVDTYPEPAGKFPHVAGMTYKIDPSKEAGSRIVELLIDGKPVELNKTYTLATNDFLAVGGDGYTMFEDAPIVGEFEGLDEALIKYIEKIGVIDYQAEGRITTVEEVVAETPVEKPEVVATYVVKPGDVLWKIAKKFGLTWERLAEYNKLKNPHLIFPGQKILIPAQ</sequence>
<evidence type="ECO:0000256" key="2">
    <source>
        <dbReference type="RuleBase" id="RU362119"/>
    </source>
</evidence>
<dbReference type="GO" id="GO:0000166">
    <property type="term" value="F:nucleotide binding"/>
    <property type="evidence" value="ECO:0007669"/>
    <property type="project" value="UniProtKB-KW"/>
</dbReference>
<dbReference type="InterPro" id="IPR008334">
    <property type="entry name" value="5'-Nucleotdase_C"/>
</dbReference>
<dbReference type="GO" id="GO:0009166">
    <property type="term" value="P:nucleotide catabolic process"/>
    <property type="evidence" value="ECO:0007669"/>
    <property type="project" value="InterPro"/>
</dbReference>
<dbReference type="Pfam" id="PF00149">
    <property type="entry name" value="Metallophos"/>
    <property type="match status" value="1"/>
</dbReference>
<proteinExistence type="inferred from homology"/>
<name>A0A1H2RI51_9FIRM</name>
<dbReference type="InterPro" id="IPR006146">
    <property type="entry name" value="5'-Nucleotdase_CS"/>
</dbReference>
<reference evidence="4 5" key="1">
    <citation type="submission" date="2016-10" db="EMBL/GenBank/DDBJ databases">
        <authorList>
            <person name="de Groot N.N."/>
        </authorList>
    </citation>
    <scope>NUCLEOTIDE SEQUENCE [LARGE SCALE GENOMIC DNA]</scope>
    <source>
        <strain evidence="4 5">DSM 23310</strain>
    </source>
</reference>
<dbReference type="PRINTS" id="PR01607">
    <property type="entry name" value="APYRASEFAMLY"/>
</dbReference>
<feature type="domain" description="LysM" evidence="3">
    <location>
        <begin position="528"/>
        <end position="572"/>
    </location>
</feature>
<dbReference type="GO" id="GO:0046872">
    <property type="term" value="F:metal ion binding"/>
    <property type="evidence" value="ECO:0007669"/>
    <property type="project" value="InterPro"/>
</dbReference>
<dbReference type="SMART" id="SM00257">
    <property type="entry name" value="LysM"/>
    <property type="match status" value="1"/>
</dbReference>
<dbReference type="PANTHER" id="PTHR11575">
    <property type="entry name" value="5'-NUCLEOTIDASE-RELATED"/>
    <property type="match status" value="1"/>
</dbReference>
<dbReference type="Pfam" id="PF02872">
    <property type="entry name" value="5_nucleotid_C"/>
    <property type="match status" value="1"/>
</dbReference>
<dbReference type="InterPro" id="IPR004843">
    <property type="entry name" value="Calcineurin-like_PHP"/>
</dbReference>
<dbReference type="AlphaFoldDB" id="A0A1H2RI51"/>
<dbReference type="CDD" id="cd00118">
    <property type="entry name" value="LysM"/>
    <property type="match status" value="1"/>
</dbReference>
<organism evidence="4 5">
    <name type="scientific">Tepidimicrobium xylanilyticum</name>
    <dbReference type="NCBI Taxonomy" id="1123352"/>
    <lineage>
        <taxon>Bacteria</taxon>
        <taxon>Bacillati</taxon>
        <taxon>Bacillota</taxon>
        <taxon>Tissierellia</taxon>
        <taxon>Tissierellales</taxon>
        <taxon>Tepidimicrobiaceae</taxon>
        <taxon>Tepidimicrobium</taxon>
    </lineage>
</organism>